<proteinExistence type="predicted"/>
<dbReference type="AlphaFoldDB" id="A0AAD7NX54"/>
<sequence length="84" mass="9456">MSQQHTQIPWALRRALAEKNSHDAIFCAWARVQNTGFVSEDELARIWTLADVDGEASLTWPSFASPWTLCARLNGGEIPEKLFP</sequence>
<name>A0AAD7NX54_9AGAR</name>
<accession>A0AAD7NX54</accession>
<evidence type="ECO:0008006" key="3">
    <source>
        <dbReference type="Google" id="ProtNLM"/>
    </source>
</evidence>
<protein>
    <recommendedName>
        <fullName evidence="3">EH domain-containing protein</fullName>
    </recommendedName>
</protein>
<reference evidence="1" key="1">
    <citation type="submission" date="2023-03" db="EMBL/GenBank/DDBJ databases">
        <title>Massive genome expansion in bonnet fungi (Mycena s.s.) driven by repeated elements and novel gene families across ecological guilds.</title>
        <authorList>
            <consortium name="Lawrence Berkeley National Laboratory"/>
            <person name="Harder C.B."/>
            <person name="Miyauchi S."/>
            <person name="Viragh M."/>
            <person name="Kuo A."/>
            <person name="Thoen E."/>
            <person name="Andreopoulos B."/>
            <person name="Lu D."/>
            <person name="Skrede I."/>
            <person name="Drula E."/>
            <person name="Henrissat B."/>
            <person name="Morin E."/>
            <person name="Kohler A."/>
            <person name="Barry K."/>
            <person name="LaButti K."/>
            <person name="Morin E."/>
            <person name="Salamov A."/>
            <person name="Lipzen A."/>
            <person name="Mereny Z."/>
            <person name="Hegedus B."/>
            <person name="Baldrian P."/>
            <person name="Stursova M."/>
            <person name="Weitz H."/>
            <person name="Taylor A."/>
            <person name="Grigoriev I.V."/>
            <person name="Nagy L.G."/>
            <person name="Martin F."/>
            <person name="Kauserud H."/>
        </authorList>
    </citation>
    <scope>NUCLEOTIDE SEQUENCE</scope>
    <source>
        <strain evidence="1">CBHHK188m</strain>
    </source>
</reference>
<keyword evidence="2" id="KW-1185">Reference proteome</keyword>
<comment type="caution">
    <text evidence="1">The sequence shown here is derived from an EMBL/GenBank/DDBJ whole genome shotgun (WGS) entry which is preliminary data.</text>
</comment>
<dbReference type="SUPFAM" id="SSF47473">
    <property type="entry name" value="EF-hand"/>
    <property type="match status" value="1"/>
</dbReference>
<dbReference type="Gene3D" id="1.10.238.10">
    <property type="entry name" value="EF-hand"/>
    <property type="match status" value="1"/>
</dbReference>
<gene>
    <name evidence="1" type="ORF">DFH07DRAFT_950847</name>
</gene>
<dbReference type="EMBL" id="JARJLG010000008">
    <property type="protein sequence ID" value="KAJ7778836.1"/>
    <property type="molecule type" value="Genomic_DNA"/>
</dbReference>
<organism evidence="1 2">
    <name type="scientific">Mycena maculata</name>
    <dbReference type="NCBI Taxonomy" id="230809"/>
    <lineage>
        <taxon>Eukaryota</taxon>
        <taxon>Fungi</taxon>
        <taxon>Dikarya</taxon>
        <taxon>Basidiomycota</taxon>
        <taxon>Agaricomycotina</taxon>
        <taxon>Agaricomycetes</taxon>
        <taxon>Agaricomycetidae</taxon>
        <taxon>Agaricales</taxon>
        <taxon>Marasmiineae</taxon>
        <taxon>Mycenaceae</taxon>
        <taxon>Mycena</taxon>
    </lineage>
</organism>
<dbReference type="InterPro" id="IPR011992">
    <property type="entry name" value="EF-hand-dom_pair"/>
</dbReference>
<evidence type="ECO:0000313" key="1">
    <source>
        <dbReference type="EMBL" id="KAJ7778836.1"/>
    </source>
</evidence>
<evidence type="ECO:0000313" key="2">
    <source>
        <dbReference type="Proteomes" id="UP001215280"/>
    </source>
</evidence>
<dbReference type="Proteomes" id="UP001215280">
    <property type="component" value="Unassembled WGS sequence"/>
</dbReference>